<organism evidence="2 3">
    <name type="scientific">Sphagnum jensenii</name>
    <dbReference type="NCBI Taxonomy" id="128206"/>
    <lineage>
        <taxon>Eukaryota</taxon>
        <taxon>Viridiplantae</taxon>
        <taxon>Streptophyta</taxon>
        <taxon>Embryophyta</taxon>
        <taxon>Bryophyta</taxon>
        <taxon>Sphagnophytina</taxon>
        <taxon>Sphagnopsida</taxon>
        <taxon>Sphagnales</taxon>
        <taxon>Sphagnaceae</taxon>
        <taxon>Sphagnum</taxon>
    </lineage>
</organism>
<evidence type="ECO:0000313" key="2">
    <source>
        <dbReference type="EMBL" id="CAK9275675.1"/>
    </source>
</evidence>
<feature type="region of interest" description="Disordered" evidence="1">
    <location>
        <begin position="149"/>
        <end position="228"/>
    </location>
</feature>
<proteinExistence type="predicted"/>
<reference evidence="2" key="1">
    <citation type="submission" date="2024-02" db="EMBL/GenBank/DDBJ databases">
        <authorList>
            <consortium name="ELIXIR-Norway"/>
            <consortium name="Elixir Norway"/>
        </authorList>
    </citation>
    <scope>NUCLEOTIDE SEQUENCE</scope>
</reference>
<evidence type="ECO:0008006" key="4">
    <source>
        <dbReference type="Google" id="ProtNLM"/>
    </source>
</evidence>
<evidence type="ECO:0000313" key="3">
    <source>
        <dbReference type="Proteomes" id="UP001497444"/>
    </source>
</evidence>
<name>A0ABP0X9A3_9BRYO</name>
<feature type="region of interest" description="Disordered" evidence="1">
    <location>
        <begin position="113"/>
        <end position="136"/>
    </location>
</feature>
<keyword evidence="3" id="KW-1185">Reference proteome</keyword>
<feature type="compositionally biased region" description="Basic and acidic residues" evidence="1">
    <location>
        <begin position="219"/>
        <end position="228"/>
    </location>
</feature>
<sequence>MASKLGVVLEIEGAESYIKRPVGPMVAVEVQDISKLAGFISIPSMAEGATTTNTIQQKIIYSSLPNQCKKCRQFGHHARACNTNIVRPREGPSQHNPSQGANMGEELATRGVTQGVTHASKPKPPTSSSSDPHTKRGDRMWAEALDARDPPHTLSQPARHAYPHSESLVQFSNHRRSTSNDMRDQEMRESLESPARHKGGAQPEAEQLKEGRLTPNAKLHFEIPELTG</sequence>
<dbReference type="Proteomes" id="UP001497444">
    <property type="component" value="Chromosome 7"/>
</dbReference>
<evidence type="ECO:0000256" key="1">
    <source>
        <dbReference type="SAM" id="MobiDB-lite"/>
    </source>
</evidence>
<feature type="compositionally biased region" description="Basic and acidic residues" evidence="1">
    <location>
        <begin position="181"/>
        <end position="195"/>
    </location>
</feature>
<dbReference type="EMBL" id="OZ020102">
    <property type="protein sequence ID" value="CAK9275675.1"/>
    <property type="molecule type" value="Genomic_DNA"/>
</dbReference>
<protein>
    <recommendedName>
        <fullName evidence="4">CCHC-type domain-containing protein</fullName>
    </recommendedName>
</protein>
<gene>
    <name evidence="2" type="ORF">CSSPJE1EN1_LOCUS21153</name>
</gene>
<accession>A0ABP0X9A3</accession>